<dbReference type="AlphaFoldDB" id="A0A0F9BNS2"/>
<dbReference type="EMBL" id="LAZR01051049">
    <property type="protein sequence ID" value="KKK86001.1"/>
    <property type="molecule type" value="Genomic_DNA"/>
</dbReference>
<feature type="non-terminal residue" evidence="1">
    <location>
        <position position="1"/>
    </location>
</feature>
<gene>
    <name evidence="1" type="ORF">LCGC14_2767610</name>
</gene>
<proteinExistence type="predicted"/>
<comment type="caution">
    <text evidence="1">The sequence shown here is derived from an EMBL/GenBank/DDBJ whole genome shotgun (WGS) entry which is preliminary data.</text>
</comment>
<accession>A0A0F9BNS2</accession>
<protein>
    <submittedName>
        <fullName evidence="1">Uncharacterized protein</fullName>
    </submittedName>
</protein>
<organism evidence="1">
    <name type="scientific">marine sediment metagenome</name>
    <dbReference type="NCBI Taxonomy" id="412755"/>
    <lineage>
        <taxon>unclassified sequences</taxon>
        <taxon>metagenomes</taxon>
        <taxon>ecological metagenomes</taxon>
    </lineage>
</organism>
<reference evidence="1" key="1">
    <citation type="journal article" date="2015" name="Nature">
        <title>Complex archaea that bridge the gap between prokaryotes and eukaryotes.</title>
        <authorList>
            <person name="Spang A."/>
            <person name="Saw J.H."/>
            <person name="Jorgensen S.L."/>
            <person name="Zaremba-Niedzwiedzka K."/>
            <person name="Martijn J."/>
            <person name="Lind A.E."/>
            <person name="van Eijk R."/>
            <person name="Schleper C."/>
            <person name="Guy L."/>
            <person name="Ettema T.J."/>
        </authorList>
    </citation>
    <scope>NUCLEOTIDE SEQUENCE</scope>
</reference>
<feature type="non-terminal residue" evidence="1">
    <location>
        <position position="418"/>
    </location>
</feature>
<evidence type="ECO:0000313" key="1">
    <source>
        <dbReference type="EMBL" id="KKK86001.1"/>
    </source>
</evidence>
<name>A0A0F9BNS2_9ZZZZ</name>
<sequence>ASTGGASVYQMRAWAPGINPATATALAPIPVGDASSPIRGIALAARKYMIVVKTDGIYVYDSDANRFEKLWDLSDNPHNETGKGTRSWGSDVYVPLGWGGLVRVTRDLQVLPASPLPPTSSPDDTTPGQTVIRALAGDATHLYAAVKPFWRRTGSKGNLSIETTTNSGVGSPSWVDRTSQMVDDDLSTDFDLATAVEGNDDGTIAVGHADRFYAPWFDCSGADESKFGDTADTIKIEYWNGAAWTAVTTRDYTDGFSRPGAILPAAPIPSDWTKAQPSNLTNSLYWIRARHTSDAAVIDATTIREVRVIPERTALEGNNVSLSGMDEMGCRTHILRGYPVGNRFHWDDIGSLHGDYSLGMLFTRIKSTGEGRTLMCFGPVGVKYMQLGSSGLPTSKAFPDATNAFASLLRFPADDRKA</sequence>